<keyword evidence="9" id="KW-0175">Coiled coil</keyword>
<dbReference type="PRINTS" id="PR00300">
    <property type="entry name" value="CLPPROTEASEA"/>
</dbReference>
<organism evidence="12 13">
    <name type="scientific">Brockia lithotrophica</name>
    <dbReference type="NCBI Taxonomy" id="933949"/>
    <lineage>
        <taxon>Bacteria</taxon>
        <taxon>Bacillati</taxon>
        <taxon>Bacillota</taxon>
        <taxon>Bacilli</taxon>
        <taxon>Bacillales</taxon>
        <taxon>Bacillales Family X. Incertae Sedis</taxon>
        <taxon>Brockia</taxon>
    </lineage>
</organism>
<sequence>MYQTLYRKYRPRFFRDVVGQEHVTETLKAAIREKRVPHAFLFSGPRGTGKTTTARILAKAISCERPVDGEPCGECSTCRRIEAWETMDILELDAASHRGIDEIRELKETLYLRPSTLPKKVYIIDEVHMLTPEAANALLKSLEEPPEHVLFVLATTDPEKVPLTLRSRLMHFAFRPVPPAATAARLEYVAREEGLELRPEARDLIASLAAGGLRDALALLDMAAAFAQGGPIEADHVRELAGTLSEQEGKELLAAVLEGELAALFARLEKLERQGKTAEQIVTYLLRLVKDILAHNLSSVEGSASKSEAAPFSRKPADPATLLTLAERLVQLLPSLRGSPYPFLVLQVRLLALAETLRSSSSAALPERRPSPSAGMAEGGKAGTSTDGGTSSASNVSGDGGGKVLPEGRKVSGNARKAGRVSPPGGTSGERTFLRESEDAEGLARLRESWKEVIEEVKRLSVRTSSWLKGGYPVWVGERSVVLAFRYPIHRKMVGEAEHREHILKVLRSFLGRPVEFVALEEGEWEKLREVDPVDLAVRLVGEDRVEVIEDEPDEA</sequence>
<keyword evidence="5" id="KW-0862">Zinc</keyword>
<evidence type="ECO:0000256" key="3">
    <source>
        <dbReference type="ARBA" id="ARBA00022723"/>
    </source>
</evidence>
<dbReference type="InterPro" id="IPR027417">
    <property type="entry name" value="P-loop_NTPase"/>
</dbReference>
<dbReference type="PANTHER" id="PTHR11669">
    <property type="entry name" value="REPLICATION FACTOR C / DNA POLYMERASE III GAMMA-TAU SUBUNIT"/>
    <property type="match status" value="1"/>
</dbReference>
<evidence type="ECO:0000313" key="12">
    <source>
        <dbReference type="EMBL" id="PTQ53420.1"/>
    </source>
</evidence>
<evidence type="ECO:0000256" key="8">
    <source>
        <dbReference type="ARBA" id="ARBA00049244"/>
    </source>
</evidence>
<evidence type="ECO:0000256" key="5">
    <source>
        <dbReference type="ARBA" id="ARBA00022833"/>
    </source>
</evidence>
<evidence type="ECO:0000256" key="4">
    <source>
        <dbReference type="ARBA" id="ARBA00022741"/>
    </source>
</evidence>
<evidence type="ECO:0000259" key="11">
    <source>
        <dbReference type="SMART" id="SM00382"/>
    </source>
</evidence>
<dbReference type="GO" id="GO:0046872">
    <property type="term" value="F:metal ion binding"/>
    <property type="evidence" value="ECO:0007669"/>
    <property type="project" value="UniProtKB-KW"/>
</dbReference>
<proteinExistence type="inferred from homology"/>
<dbReference type="InterPro" id="IPR045085">
    <property type="entry name" value="HLD_clamp_pol_III_gamma_tau"/>
</dbReference>
<comment type="catalytic activity">
    <reaction evidence="8">
        <text>DNA(n) + a 2'-deoxyribonucleoside 5'-triphosphate = DNA(n+1) + diphosphate</text>
        <dbReference type="Rhea" id="RHEA:22508"/>
        <dbReference type="Rhea" id="RHEA-COMP:17339"/>
        <dbReference type="Rhea" id="RHEA-COMP:17340"/>
        <dbReference type="ChEBI" id="CHEBI:33019"/>
        <dbReference type="ChEBI" id="CHEBI:61560"/>
        <dbReference type="ChEBI" id="CHEBI:173112"/>
        <dbReference type="EC" id="2.7.7.7"/>
    </reaction>
</comment>
<gene>
    <name evidence="12" type="ORF">BLITH_0500</name>
</gene>
<feature type="domain" description="AAA+ ATPase" evidence="11">
    <location>
        <begin position="36"/>
        <end position="177"/>
    </location>
</feature>
<dbReference type="InterPro" id="IPR003593">
    <property type="entry name" value="AAA+_ATPase"/>
</dbReference>
<dbReference type="EC" id="2.7.7.7" evidence="2"/>
<dbReference type="Gene3D" id="3.40.50.300">
    <property type="entry name" value="P-loop containing nucleotide triphosphate hydrolases"/>
    <property type="match status" value="1"/>
</dbReference>
<dbReference type="GO" id="GO:0003887">
    <property type="term" value="F:DNA-directed DNA polymerase activity"/>
    <property type="evidence" value="ECO:0007669"/>
    <property type="project" value="UniProtKB-KW"/>
</dbReference>
<reference evidence="12 13" key="1">
    <citation type="submission" date="2017-08" db="EMBL/GenBank/DDBJ databases">
        <title>Burning lignite coal seam in the remote Altai Mountains harbors a hydrogen-driven thermophilic microbial community.</title>
        <authorList>
            <person name="Kadnikov V.V."/>
            <person name="Mardanov A.V."/>
            <person name="Ivasenko D."/>
            <person name="Beletsky A.V."/>
            <person name="Karnachuk O.V."/>
            <person name="Ravin N.V."/>
        </authorList>
    </citation>
    <scope>NUCLEOTIDE SEQUENCE [LARGE SCALE GENOMIC DNA]</scope>
    <source>
        <strain evidence="12">AL31</strain>
    </source>
</reference>
<comment type="similarity">
    <text evidence="1">Belongs to the DnaX/STICHEL family.</text>
</comment>
<dbReference type="GO" id="GO:0009360">
    <property type="term" value="C:DNA polymerase III complex"/>
    <property type="evidence" value="ECO:0007669"/>
    <property type="project" value="InterPro"/>
</dbReference>
<dbReference type="EMBL" id="PEBW01000001">
    <property type="protein sequence ID" value="PTQ53420.1"/>
    <property type="molecule type" value="Genomic_DNA"/>
</dbReference>
<evidence type="ECO:0000256" key="9">
    <source>
        <dbReference type="SAM" id="Coils"/>
    </source>
</evidence>
<dbReference type="InterPro" id="IPR012763">
    <property type="entry name" value="DNA_pol_III_sug/sutau_N"/>
</dbReference>
<feature type="region of interest" description="Disordered" evidence="10">
    <location>
        <begin position="361"/>
        <end position="437"/>
    </location>
</feature>
<dbReference type="Pfam" id="PF13177">
    <property type="entry name" value="DNA_pol3_delta2"/>
    <property type="match status" value="1"/>
</dbReference>
<feature type="compositionally biased region" description="Low complexity" evidence="10">
    <location>
        <begin position="383"/>
        <end position="394"/>
    </location>
</feature>
<keyword evidence="3" id="KW-0479">Metal-binding</keyword>
<accession>A0A2T5GB62</accession>
<evidence type="ECO:0000256" key="6">
    <source>
        <dbReference type="ARBA" id="ARBA00022840"/>
    </source>
</evidence>
<dbReference type="SUPFAM" id="SSF52540">
    <property type="entry name" value="P-loop containing nucleoside triphosphate hydrolases"/>
    <property type="match status" value="1"/>
</dbReference>
<dbReference type="PANTHER" id="PTHR11669:SF0">
    <property type="entry name" value="PROTEIN STICHEL-LIKE 2"/>
    <property type="match status" value="1"/>
</dbReference>
<name>A0A2T5GB62_9BACL</name>
<evidence type="ECO:0000256" key="7">
    <source>
        <dbReference type="ARBA" id="ARBA00022932"/>
    </source>
</evidence>
<dbReference type="NCBIfam" id="TIGR02397">
    <property type="entry name" value="dnaX_nterm"/>
    <property type="match status" value="1"/>
</dbReference>
<evidence type="ECO:0000256" key="1">
    <source>
        <dbReference type="ARBA" id="ARBA00006360"/>
    </source>
</evidence>
<protein>
    <recommendedName>
        <fullName evidence="2">DNA-directed DNA polymerase</fullName>
        <ecNumber evidence="2">2.7.7.7</ecNumber>
    </recommendedName>
</protein>
<comment type="caution">
    <text evidence="12">The sequence shown here is derived from an EMBL/GenBank/DDBJ whole genome shotgun (WGS) entry which is preliminary data.</text>
</comment>
<dbReference type="FunFam" id="3.40.50.300:FF:000014">
    <property type="entry name" value="DNA polymerase III subunit gamma/tau"/>
    <property type="match status" value="1"/>
</dbReference>
<keyword evidence="7" id="KW-0239">DNA-directed DNA polymerase</keyword>
<evidence type="ECO:0000256" key="2">
    <source>
        <dbReference type="ARBA" id="ARBA00012417"/>
    </source>
</evidence>
<dbReference type="InterPro" id="IPR050238">
    <property type="entry name" value="DNA_Rep/Repair_Clamp_Loader"/>
</dbReference>
<keyword evidence="6" id="KW-0067">ATP-binding</keyword>
<dbReference type="CDD" id="cd00009">
    <property type="entry name" value="AAA"/>
    <property type="match status" value="1"/>
</dbReference>
<keyword evidence="4" id="KW-0547">Nucleotide-binding</keyword>
<keyword evidence="7" id="KW-0548">Nucleotidyltransferase</keyword>
<feature type="coiled-coil region" evidence="9">
    <location>
        <begin position="254"/>
        <end position="281"/>
    </location>
</feature>
<dbReference type="SMART" id="SM00382">
    <property type="entry name" value="AAA"/>
    <property type="match status" value="1"/>
</dbReference>
<dbReference type="GO" id="GO:0005524">
    <property type="term" value="F:ATP binding"/>
    <property type="evidence" value="ECO:0007669"/>
    <property type="project" value="UniProtKB-KW"/>
</dbReference>
<dbReference type="Gene3D" id="1.10.8.60">
    <property type="match status" value="1"/>
</dbReference>
<dbReference type="Pfam" id="PF22608">
    <property type="entry name" value="DNAX_ATPase_lid"/>
    <property type="match status" value="1"/>
</dbReference>
<dbReference type="GO" id="GO:0006261">
    <property type="term" value="P:DNA-templated DNA replication"/>
    <property type="evidence" value="ECO:0007669"/>
    <property type="project" value="TreeGrafter"/>
</dbReference>
<dbReference type="NCBIfam" id="NF004046">
    <property type="entry name" value="PRK05563.1"/>
    <property type="match status" value="1"/>
</dbReference>
<dbReference type="Proteomes" id="UP000244016">
    <property type="component" value="Unassembled WGS sequence"/>
</dbReference>
<keyword evidence="7" id="KW-0808">Transferase</keyword>
<evidence type="ECO:0000313" key="13">
    <source>
        <dbReference type="Proteomes" id="UP000244016"/>
    </source>
</evidence>
<dbReference type="AlphaFoldDB" id="A0A2T5GB62"/>
<evidence type="ECO:0000256" key="10">
    <source>
        <dbReference type="SAM" id="MobiDB-lite"/>
    </source>
</evidence>
<dbReference type="InterPro" id="IPR001270">
    <property type="entry name" value="ClpA/B"/>
</dbReference>